<feature type="transmembrane region" description="Helical" evidence="1">
    <location>
        <begin position="230"/>
        <end position="253"/>
    </location>
</feature>
<sequence>MVREDSLVRALSCSGLFSLLCSLLLLSRFSHLSSLLSSFPLSLSLSPCSPSSLLSLFYSGVVVLASFSPLLSLFLPLTLSSLSLSPLTSSSHLSLSAFFTLSLISLSFFLSLSPTLLLFSSHSLSSLFSFFTLFYSSPSLSSLLFFPSLNCSIINTLLSLRLAFSLVARSLSLLFLFQLSLLSLSPSSLSSLVSFLPPSLSVLRLSCCLRFDHTRSRLFLCSSRLLLGSVFFSSRAVLLHFSLFLMLVLLRFHIRVVDVLYVCFLALATLLALSLASWTYAFCRSPAPAVLRWRSTSHLLSSGLCSSWSSLSLFLPLSLVSALLSLDCSLSSRGFSSWCLGFFFLPLDSLWALSSLFASFAVHLRRAGCSGCHLLFHVLALVWLCLWSVCVVGCSVRLSLFCGLSFFSPCFTLVSLSFRLCDCSFSWLLSPLHCSLSLFLLLHFCFSPGFVLGSLSRLSFSLLSLSGGLVVSLSSALRLRALGLLLVSFFLLSIVSCSLSLLSFLARCGGSVSSCSCSCCPLSLSLASR</sequence>
<feature type="transmembrane region" description="Helical" evidence="1">
    <location>
        <begin position="374"/>
        <end position="392"/>
    </location>
</feature>
<dbReference type="EMBL" id="QCYY01001136">
    <property type="protein sequence ID" value="ROT80275.1"/>
    <property type="molecule type" value="Genomic_DNA"/>
</dbReference>
<keyword evidence="3" id="KW-1185">Reference proteome</keyword>
<feature type="transmembrane region" description="Helical" evidence="1">
    <location>
        <begin position="91"/>
        <end position="112"/>
    </location>
</feature>
<comment type="caution">
    <text evidence="2">The sequence shown here is derived from an EMBL/GenBank/DDBJ whole genome shotgun (WGS) entry which is preliminary data.</text>
</comment>
<feature type="transmembrane region" description="Helical" evidence="1">
    <location>
        <begin position="458"/>
        <end position="477"/>
    </location>
</feature>
<proteinExistence type="predicted"/>
<feature type="transmembrane region" description="Helical" evidence="1">
    <location>
        <begin position="335"/>
        <end position="362"/>
    </location>
</feature>
<feature type="transmembrane region" description="Helical" evidence="1">
    <location>
        <begin position="432"/>
        <end position="452"/>
    </location>
</feature>
<dbReference type="Proteomes" id="UP000283509">
    <property type="component" value="Unassembled WGS sequence"/>
</dbReference>
<feature type="transmembrane region" description="Helical" evidence="1">
    <location>
        <begin position="54"/>
        <end position="79"/>
    </location>
</feature>
<reference evidence="2 3" key="2">
    <citation type="submission" date="2019-01" db="EMBL/GenBank/DDBJ databases">
        <title>The decoding of complex shrimp genome reveals the adaptation for benthos swimmer, frequently molting mechanism and breeding impact on genome.</title>
        <authorList>
            <person name="Sun Y."/>
            <person name="Gao Y."/>
            <person name="Yu Y."/>
        </authorList>
    </citation>
    <scope>NUCLEOTIDE SEQUENCE [LARGE SCALE GENOMIC DNA]</scope>
    <source>
        <tissue evidence="2">Muscle</tissue>
    </source>
</reference>
<keyword evidence="1" id="KW-1133">Transmembrane helix</keyword>
<name>A0A423TUY9_PENVA</name>
<feature type="transmembrane region" description="Helical" evidence="1">
    <location>
        <begin position="398"/>
        <end position="420"/>
    </location>
</feature>
<gene>
    <name evidence="2" type="ORF">C7M84_000997</name>
</gene>
<evidence type="ECO:0000256" key="1">
    <source>
        <dbReference type="SAM" id="Phobius"/>
    </source>
</evidence>
<evidence type="ECO:0000313" key="3">
    <source>
        <dbReference type="Proteomes" id="UP000283509"/>
    </source>
</evidence>
<keyword evidence="1" id="KW-0812">Transmembrane</keyword>
<evidence type="ECO:0000313" key="2">
    <source>
        <dbReference type="EMBL" id="ROT80275.1"/>
    </source>
</evidence>
<feature type="transmembrane region" description="Helical" evidence="1">
    <location>
        <begin position="259"/>
        <end position="283"/>
    </location>
</feature>
<dbReference type="AlphaFoldDB" id="A0A423TUY9"/>
<organism evidence="2 3">
    <name type="scientific">Penaeus vannamei</name>
    <name type="common">Whiteleg shrimp</name>
    <name type="synonym">Litopenaeus vannamei</name>
    <dbReference type="NCBI Taxonomy" id="6689"/>
    <lineage>
        <taxon>Eukaryota</taxon>
        <taxon>Metazoa</taxon>
        <taxon>Ecdysozoa</taxon>
        <taxon>Arthropoda</taxon>
        <taxon>Crustacea</taxon>
        <taxon>Multicrustacea</taxon>
        <taxon>Malacostraca</taxon>
        <taxon>Eumalacostraca</taxon>
        <taxon>Eucarida</taxon>
        <taxon>Decapoda</taxon>
        <taxon>Dendrobranchiata</taxon>
        <taxon>Penaeoidea</taxon>
        <taxon>Penaeidae</taxon>
        <taxon>Penaeus</taxon>
    </lineage>
</organism>
<keyword evidence="1" id="KW-0472">Membrane</keyword>
<feature type="transmembrane region" description="Helical" evidence="1">
    <location>
        <begin position="124"/>
        <end position="146"/>
    </location>
</feature>
<protein>
    <submittedName>
        <fullName evidence="2">Uncharacterized protein</fullName>
    </submittedName>
</protein>
<feature type="transmembrane region" description="Helical" evidence="1">
    <location>
        <begin position="484"/>
        <end position="506"/>
    </location>
</feature>
<feature type="transmembrane region" description="Helical" evidence="1">
    <location>
        <begin position="158"/>
        <end position="177"/>
    </location>
</feature>
<accession>A0A423TUY9</accession>
<reference evidence="2 3" key="1">
    <citation type="submission" date="2018-04" db="EMBL/GenBank/DDBJ databases">
        <authorList>
            <person name="Zhang X."/>
            <person name="Yuan J."/>
            <person name="Li F."/>
            <person name="Xiang J."/>
        </authorList>
    </citation>
    <scope>NUCLEOTIDE SEQUENCE [LARGE SCALE GENOMIC DNA]</scope>
    <source>
        <tissue evidence="2">Muscle</tissue>
    </source>
</reference>